<evidence type="ECO:0000313" key="3">
    <source>
        <dbReference type="Proteomes" id="UP001391051"/>
    </source>
</evidence>
<organism evidence="2 3">
    <name type="scientific">Apiospora aurea</name>
    <dbReference type="NCBI Taxonomy" id="335848"/>
    <lineage>
        <taxon>Eukaryota</taxon>
        <taxon>Fungi</taxon>
        <taxon>Dikarya</taxon>
        <taxon>Ascomycota</taxon>
        <taxon>Pezizomycotina</taxon>
        <taxon>Sordariomycetes</taxon>
        <taxon>Xylariomycetidae</taxon>
        <taxon>Amphisphaeriales</taxon>
        <taxon>Apiosporaceae</taxon>
        <taxon>Apiospora</taxon>
    </lineage>
</organism>
<dbReference type="RefSeq" id="XP_066693511.1">
    <property type="nucleotide sequence ID" value="XM_066849368.1"/>
</dbReference>
<dbReference type="Gene3D" id="3.10.450.50">
    <property type="match status" value="1"/>
</dbReference>
<dbReference type="Proteomes" id="UP001391051">
    <property type="component" value="Unassembled WGS sequence"/>
</dbReference>
<dbReference type="InterPro" id="IPR032710">
    <property type="entry name" value="NTF2-like_dom_sf"/>
</dbReference>
<sequence length="166" mass="19519">MAPLPKPEVIDAIIRKKARYGYYADTKQWHRYAGDVYPPGQEQLSLRYLDHEGTPLVFEGPKPWIGFFQPFFAPLQTLHNIGIGHFEQVADDEVHARFGFEDQLLFPQLPWGLAEIRGGGFYDERYRLIDGEWYIVELEMRRTYQKISFPLWAIMRVQQWTGISLL</sequence>
<name>A0ABR1PV24_9PEZI</name>
<dbReference type="SUPFAM" id="SSF54427">
    <property type="entry name" value="NTF2-like"/>
    <property type="match status" value="1"/>
</dbReference>
<evidence type="ECO:0000259" key="1">
    <source>
        <dbReference type="Pfam" id="PF13577"/>
    </source>
</evidence>
<dbReference type="EMBL" id="JAQQWE010000009">
    <property type="protein sequence ID" value="KAK7940759.1"/>
    <property type="molecule type" value="Genomic_DNA"/>
</dbReference>
<keyword evidence="3" id="KW-1185">Reference proteome</keyword>
<dbReference type="GeneID" id="92082430"/>
<protein>
    <recommendedName>
        <fullName evidence="1">SnoaL-like domain-containing protein</fullName>
    </recommendedName>
</protein>
<gene>
    <name evidence="2" type="ORF">PG986_013146</name>
</gene>
<evidence type="ECO:0000313" key="2">
    <source>
        <dbReference type="EMBL" id="KAK7940759.1"/>
    </source>
</evidence>
<accession>A0ABR1PV24</accession>
<dbReference type="Pfam" id="PF13577">
    <property type="entry name" value="SnoaL_4"/>
    <property type="match status" value="1"/>
</dbReference>
<feature type="domain" description="SnoaL-like" evidence="1">
    <location>
        <begin position="10"/>
        <end position="138"/>
    </location>
</feature>
<proteinExistence type="predicted"/>
<dbReference type="InterPro" id="IPR037401">
    <property type="entry name" value="SnoaL-like"/>
</dbReference>
<comment type="caution">
    <text evidence="2">The sequence shown here is derived from an EMBL/GenBank/DDBJ whole genome shotgun (WGS) entry which is preliminary data.</text>
</comment>
<reference evidence="2 3" key="1">
    <citation type="submission" date="2023-01" db="EMBL/GenBank/DDBJ databases">
        <title>Analysis of 21 Apiospora genomes using comparative genomics revels a genus with tremendous synthesis potential of carbohydrate active enzymes and secondary metabolites.</title>
        <authorList>
            <person name="Sorensen T."/>
        </authorList>
    </citation>
    <scope>NUCLEOTIDE SEQUENCE [LARGE SCALE GENOMIC DNA]</scope>
    <source>
        <strain evidence="2 3">CBS 24483</strain>
    </source>
</reference>